<accession>A0A5J5BSK4</accession>
<reference evidence="1 2" key="1">
    <citation type="submission" date="2019-09" db="EMBL/GenBank/DDBJ databases">
        <title>A chromosome-level genome assembly of the Chinese tupelo Nyssa sinensis.</title>
        <authorList>
            <person name="Yang X."/>
            <person name="Kang M."/>
            <person name="Yang Y."/>
            <person name="Xiong H."/>
            <person name="Wang M."/>
            <person name="Zhang Z."/>
            <person name="Wang Z."/>
            <person name="Wu H."/>
            <person name="Ma T."/>
            <person name="Liu J."/>
            <person name="Xi Z."/>
        </authorList>
    </citation>
    <scope>NUCLEOTIDE SEQUENCE [LARGE SCALE GENOMIC DNA]</scope>
    <source>
        <strain evidence="1">J267</strain>
        <tissue evidence="1">Leaf</tissue>
    </source>
</reference>
<proteinExistence type="predicted"/>
<name>A0A5J5BSK4_9ASTE</name>
<dbReference type="Proteomes" id="UP000325577">
    <property type="component" value="Linkage Group LG10"/>
</dbReference>
<organism evidence="1 2">
    <name type="scientific">Nyssa sinensis</name>
    <dbReference type="NCBI Taxonomy" id="561372"/>
    <lineage>
        <taxon>Eukaryota</taxon>
        <taxon>Viridiplantae</taxon>
        <taxon>Streptophyta</taxon>
        <taxon>Embryophyta</taxon>
        <taxon>Tracheophyta</taxon>
        <taxon>Spermatophyta</taxon>
        <taxon>Magnoliopsida</taxon>
        <taxon>eudicotyledons</taxon>
        <taxon>Gunneridae</taxon>
        <taxon>Pentapetalae</taxon>
        <taxon>asterids</taxon>
        <taxon>Cornales</taxon>
        <taxon>Nyssaceae</taxon>
        <taxon>Nyssa</taxon>
    </lineage>
</organism>
<keyword evidence="2" id="KW-1185">Reference proteome</keyword>
<dbReference type="EMBL" id="CM018033">
    <property type="protein sequence ID" value="KAA8545684.1"/>
    <property type="molecule type" value="Genomic_DNA"/>
</dbReference>
<evidence type="ECO:0000313" key="1">
    <source>
        <dbReference type="EMBL" id="KAA8545684.1"/>
    </source>
</evidence>
<gene>
    <name evidence="1" type="ORF">F0562_020865</name>
</gene>
<protein>
    <submittedName>
        <fullName evidence="1">Uncharacterized protein</fullName>
    </submittedName>
</protein>
<sequence length="115" mass="12963">MVLRICFENGKSGRTDEGSLYLKTGEASRNGLFLIVFSTYQLSCNISMVEALVSQLWGNGELTNIHPQLSTCFVNAVVAWCFKDIKMQSISKQYALVLDQLGNNFHFSVFKRGTW</sequence>
<evidence type="ECO:0000313" key="2">
    <source>
        <dbReference type="Proteomes" id="UP000325577"/>
    </source>
</evidence>
<dbReference type="AlphaFoldDB" id="A0A5J5BSK4"/>